<dbReference type="HOGENOM" id="CLU_1807380_0_0_1"/>
<dbReference type="EMBL" id="CH476626">
    <property type="protein sequence ID" value="EDO02580.1"/>
    <property type="molecule type" value="Genomic_DNA"/>
</dbReference>
<organism evidence="1 2">
    <name type="scientific">Sclerotinia sclerotiorum (strain ATCC 18683 / 1980 / Ss-1)</name>
    <name type="common">White mold</name>
    <name type="synonym">Whetzelinia sclerotiorum</name>
    <dbReference type="NCBI Taxonomy" id="665079"/>
    <lineage>
        <taxon>Eukaryota</taxon>
        <taxon>Fungi</taxon>
        <taxon>Dikarya</taxon>
        <taxon>Ascomycota</taxon>
        <taxon>Pezizomycotina</taxon>
        <taxon>Leotiomycetes</taxon>
        <taxon>Helotiales</taxon>
        <taxon>Sclerotiniaceae</taxon>
        <taxon>Sclerotinia</taxon>
    </lineage>
</organism>
<reference evidence="2" key="1">
    <citation type="journal article" date="2011" name="PLoS Genet.">
        <title>Genomic analysis of the necrotrophic fungal pathogens Sclerotinia sclerotiorum and Botrytis cinerea.</title>
        <authorList>
            <person name="Amselem J."/>
            <person name="Cuomo C.A."/>
            <person name="van Kan J.A."/>
            <person name="Viaud M."/>
            <person name="Benito E.P."/>
            <person name="Couloux A."/>
            <person name="Coutinho P.M."/>
            <person name="de Vries R.P."/>
            <person name="Dyer P.S."/>
            <person name="Fillinger S."/>
            <person name="Fournier E."/>
            <person name="Gout L."/>
            <person name="Hahn M."/>
            <person name="Kohn L."/>
            <person name="Lapalu N."/>
            <person name="Plummer K.M."/>
            <person name="Pradier J.M."/>
            <person name="Quevillon E."/>
            <person name="Sharon A."/>
            <person name="Simon A."/>
            <person name="ten Have A."/>
            <person name="Tudzynski B."/>
            <person name="Tudzynski P."/>
            <person name="Wincker P."/>
            <person name="Andrew M."/>
            <person name="Anthouard V."/>
            <person name="Beever R.E."/>
            <person name="Beffa R."/>
            <person name="Benoit I."/>
            <person name="Bouzid O."/>
            <person name="Brault B."/>
            <person name="Chen Z."/>
            <person name="Choquer M."/>
            <person name="Collemare J."/>
            <person name="Cotton P."/>
            <person name="Danchin E.G."/>
            <person name="Da Silva C."/>
            <person name="Gautier A."/>
            <person name="Giraud C."/>
            <person name="Giraud T."/>
            <person name="Gonzalez C."/>
            <person name="Grossetete S."/>
            <person name="Guldener U."/>
            <person name="Henrissat B."/>
            <person name="Howlett B.J."/>
            <person name="Kodira C."/>
            <person name="Kretschmer M."/>
            <person name="Lappartient A."/>
            <person name="Leroch M."/>
            <person name="Levis C."/>
            <person name="Mauceli E."/>
            <person name="Neuveglise C."/>
            <person name="Oeser B."/>
            <person name="Pearson M."/>
            <person name="Poulain J."/>
            <person name="Poussereau N."/>
            <person name="Quesneville H."/>
            <person name="Rascle C."/>
            <person name="Schumacher J."/>
            <person name="Segurens B."/>
            <person name="Sexton A."/>
            <person name="Silva E."/>
            <person name="Sirven C."/>
            <person name="Soanes D.M."/>
            <person name="Talbot N.J."/>
            <person name="Templeton M."/>
            <person name="Yandava C."/>
            <person name="Yarden O."/>
            <person name="Zeng Q."/>
            <person name="Rollins J.A."/>
            <person name="Lebrun M.H."/>
            <person name="Dickman M."/>
        </authorList>
    </citation>
    <scope>NUCLEOTIDE SEQUENCE [LARGE SCALE GENOMIC DNA]</scope>
    <source>
        <strain evidence="2">ATCC 18683 / 1980 / Ss-1</strain>
    </source>
</reference>
<protein>
    <submittedName>
        <fullName evidence="1">Uncharacterized protein</fullName>
    </submittedName>
</protein>
<dbReference type="GeneID" id="5489680"/>
<name>A7EIB4_SCLS1</name>
<dbReference type="AlphaFoldDB" id="A7EIB4"/>
<dbReference type="Proteomes" id="UP000001312">
    <property type="component" value="Unassembled WGS sequence"/>
</dbReference>
<sequence length="143" mass="16215">MNTHHNLRASNFDITAHEFRRVAWTSGLKSCDVQQNHFRETSVQDSSCMEAMNLVFKAAIIFLFQCSAYRKPYGEMGFSTPRVFSKKGQALPLRMPMFVGPVEELEFNCIGFKTGTWRCSNTRPELPQSLGVLELALHPTKAP</sequence>
<evidence type="ECO:0000313" key="1">
    <source>
        <dbReference type="EMBL" id="EDO02580.1"/>
    </source>
</evidence>
<evidence type="ECO:0000313" key="2">
    <source>
        <dbReference type="Proteomes" id="UP000001312"/>
    </source>
</evidence>
<dbReference type="KEGG" id="ssl:SS1G_05057"/>
<proteinExistence type="predicted"/>
<gene>
    <name evidence="1" type="ORF">SS1G_05057</name>
</gene>
<dbReference type="InParanoid" id="A7EIB4"/>
<dbReference type="RefSeq" id="XP_001593629.1">
    <property type="nucleotide sequence ID" value="XM_001593579.1"/>
</dbReference>
<keyword evidence="2" id="KW-1185">Reference proteome</keyword>
<accession>A7EIB4</accession>